<evidence type="ECO:0000256" key="1">
    <source>
        <dbReference type="SAM" id="MobiDB-lite"/>
    </source>
</evidence>
<proteinExistence type="predicted"/>
<comment type="caution">
    <text evidence="2">The sequence shown here is derived from an EMBL/GenBank/DDBJ whole genome shotgun (WGS) entry which is preliminary data.</text>
</comment>
<protein>
    <recommendedName>
        <fullName evidence="4">WYL domain-containing protein</fullName>
    </recommendedName>
</protein>
<dbReference type="RefSeq" id="WP_191271448.1">
    <property type="nucleotide sequence ID" value="NZ_BMXJ01000004.1"/>
</dbReference>
<gene>
    <name evidence="2" type="ORF">H4W79_001725</name>
</gene>
<sequence length="351" mass="37887">MPRLSHTLDLSPADRDDLARTVSAVYEVLRRARFDGTGELLLPGERERERLRRRAEDLGLVLSGEERRERERANRERLADVPGPDPAEAPESDTERELRARDLADDAALNEAVPSLTLLDGEHLAPGSRYLLTEVDAEGRPVLDQGGEGWLGTDLTVTAWDETGVCSVDFAMRGDVAPGGSDIPPATRGNVVHDHARETLVISADLSFPVQSALARWGSNLLTARVSARLDLRAWFSAASGAAADPPLTLEVEHRLVRGRAVAVPAPAPYGRWSVTGELDVRGRGLSRPLVAAAAWALLRSIRRAEGTSVAEHAAAFERDWDETVRALPDLPGFLHEVAGSVAAAEPGGRD</sequence>
<feature type="region of interest" description="Disordered" evidence="1">
    <location>
        <begin position="65"/>
        <end position="98"/>
    </location>
</feature>
<keyword evidence="3" id="KW-1185">Reference proteome</keyword>
<evidence type="ECO:0000313" key="2">
    <source>
        <dbReference type="EMBL" id="MBE1457511.1"/>
    </source>
</evidence>
<organism evidence="2 3">
    <name type="scientific">Nocardiopsis terrae</name>
    <dbReference type="NCBI Taxonomy" id="372655"/>
    <lineage>
        <taxon>Bacteria</taxon>
        <taxon>Bacillati</taxon>
        <taxon>Actinomycetota</taxon>
        <taxon>Actinomycetes</taxon>
        <taxon>Streptosporangiales</taxon>
        <taxon>Nocardiopsidaceae</taxon>
        <taxon>Nocardiopsis</taxon>
    </lineage>
</organism>
<name>A0ABR9HF26_9ACTN</name>
<feature type="compositionally biased region" description="Basic and acidic residues" evidence="1">
    <location>
        <begin position="65"/>
        <end position="79"/>
    </location>
</feature>
<evidence type="ECO:0000313" key="3">
    <source>
        <dbReference type="Proteomes" id="UP000598217"/>
    </source>
</evidence>
<dbReference type="Proteomes" id="UP000598217">
    <property type="component" value="Unassembled WGS sequence"/>
</dbReference>
<dbReference type="EMBL" id="JADBDY010000001">
    <property type="protein sequence ID" value="MBE1457511.1"/>
    <property type="molecule type" value="Genomic_DNA"/>
</dbReference>
<accession>A0ABR9HF26</accession>
<evidence type="ECO:0008006" key="4">
    <source>
        <dbReference type="Google" id="ProtNLM"/>
    </source>
</evidence>
<reference evidence="2 3" key="1">
    <citation type="submission" date="2020-10" db="EMBL/GenBank/DDBJ databases">
        <title>Sequencing the genomes of 1000 actinobacteria strains.</title>
        <authorList>
            <person name="Klenk H.-P."/>
        </authorList>
    </citation>
    <scope>NUCLEOTIDE SEQUENCE [LARGE SCALE GENOMIC DNA]</scope>
    <source>
        <strain evidence="2 3">DSM 45157</strain>
    </source>
</reference>